<keyword evidence="6" id="KW-0234">DNA repair</keyword>
<protein>
    <submittedName>
        <fullName evidence="12">DgyrCDS5451</fullName>
    </submittedName>
</protein>
<dbReference type="Proteomes" id="UP000549394">
    <property type="component" value="Unassembled WGS sequence"/>
</dbReference>
<dbReference type="GO" id="GO:0005737">
    <property type="term" value="C:cytoplasm"/>
    <property type="evidence" value="ECO:0007669"/>
    <property type="project" value="TreeGrafter"/>
</dbReference>
<dbReference type="InterPro" id="IPR038765">
    <property type="entry name" value="Papain-like_cys_pep_sf"/>
</dbReference>
<evidence type="ECO:0000256" key="5">
    <source>
        <dbReference type="ARBA" id="ARBA00023125"/>
    </source>
</evidence>
<feature type="domain" description="Rad4 beta-hairpin" evidence="9">
    <location>
        <begin position="570"/>
        <end position="622"/>
    </location>
</feature>
<dbReference type="OrthoDB" id="300780at2759"/>
<evidence type="ECO:0000259" key="11">
    <source>
        <dbReference type="SMART" id="SM01032"/>
    </source>
</evidence>
<keyword evidence="4" id="KW-0227">DNA damage</keyword>
<feature type="compositionally biased region" description="Acidic residues" evidence="8">
    <location>
        <begin position="81"/>
        <end position="91"/>
    </location>
</feature>
<dbReference type="InterPro" id="IPR018327">
    <property type="entry name" value="BHD_2"/>
</dbReference>
<feature type="region of interest" description="Disordered" evidence="8">
    <location>
        <begin position="354"/>
        <end position="373"/>
    </location>
</feature>
<dbReference type="FunFam" id="3.30.70.2460:FF:000001">
    <property type="entry name" value="DNA repair protein Rad4 family"/>
    <property type="match status" value="1"/>
</dbReference>
<dbReference type="Gene3D" id="3.30.70.2460">
    <property type="entry name" value="Rad4, beta-hairpin domain BHD3"/>
    <property type="match status" value="1"/>
</dbReference>
<feature type="compositionally biased region" description="Basic residues" evidence="8">
    <location>
        <begin position="394"/>
        <end position="410"/>
    </location>
</feature>
<dbReference type="Pfam" id="PF10404">
    <property type="entry name" value="BHD_2"/>
    <property type="match status" value="1"/>
</dbReference>
<dbReference type="InterPro" id="IPR042488">
    <property type="entry name" value="Rad4_BHD3_sf"/>
</dbReference>
<dbReference type="Gene3D" id="3.90.260.10">
    <property type="entry name" value="Transglutaminase-like"/>
    <property type="match status" value="1"/>
</dbReference>
<feature type="region of interest" description="Disordered" evidence="8">
    <location>
        <begin position="122"/>
        <end position="151"/>
    </location>
</feature>
<gene>
    <name evidence="12" type="ORF">DGYR_LOCUS5179</name>
</gene>
<feature type="region of interest" description="Disordered" evidence="8">
    <location>
        <begin position="382"/>
        <end position="416"/>
    </location>
</feature>
<proteinExistence type="inferred from homology"/>
<dbReference type="GO" id="GO:0071942">
    <property type="term" value="C:XPC complex"/>
    <property type="evidence" value="ECO:0007669"/>
    <property type="project" value="TreeGrafter"/>
</dbReference>
<evidence type="ECO:0000256" key="6">
    <source>
        <dbReference type="ARBA" id="ARBA00023204"/>
    </source>
</evidence>
<evidence type="ECO:0000313" key="12">
    <source>
        <dbReference type="EMBL" id="CAD5116572.1"/>
    </source>
</evidence>
<comment type="subcellular location">
    <subcellularLocation>
        <location evidence="1">Nucleus</location>
    </subcellularLocation>
</comment>
<dbReference type="Pfam" id="PF03835">
    <property type="entry name" value="Rad4"/>
    <property type="match status" value="1"/>
</dbReference>
<accession>A0A7I8VM86</accession>
<dbReference type="FunFam" id="2.20.20.110:FF:000001">
    <property type="entry name" value="DNA repair protein complementing XP-C cells"/>
    <property type="match status" value="1"/>
</dbReference>
<dbReference type="GO" id="GO:0006289">
    <property type="term" value="P:nucleotide-excision repair"/>
    <property type="evidence" value="ECO:0007669"/>
    <property type="project" value="InterPro"/>
</dbReference>
<dbReference type="InterPro" id="IPR018326">
    <property type="entry name" value="Rad4_beta-hairpin_dom1"/>
</dbReference>
<organism evidence="12 13">
    <name type="scientific">Dimorphilus gyrociliatus</name>
    <dbReference type="NCBI Taxonomy" id="2664684"/>
    <lineage>
        <taxon>Eukaryota</taxon>
        <taxon>Metazoa</taxon>
        <taxon>Spiralia</taxon>
        <taxon>Lophotrochozoa</taxon>
        <taxon>Annelida</taxon>
        <taxon>Polychaeta</taxon>
        <taxon>Polychaeta incertae sedis</taxon>
        <taxon>Dinophilidae</taxon>
        <taxon>Dimorphilus</taxon>
    </lineage>
</organism>
<evidence type="ECO:0000256" key="3">
    <source>
        <dbReference type="ARBA" id="ARBA00022553"/>
    </source>
</evidence>
<evidence type="ECO:0000256" key="1">
    <source>
        <dbReference type="ARBA" id="ARBA00004123"/>
    </source>
</evidence>
<dbReference type="InterPro" id="IPR018325">
    <property type="entry name" value="Rad4/PNGase_transGLS-fold"/>
</dbReference>
<reference evidence="12 13" key="1">
    <citation type="submission" date="2020-08" db="EMBL/GenBank/DDBJ databases">
        <authorList>
            <person name="Hejnol A."/>
        </authorList>
    </citation>
    <scope>NUCLEOTIDE SEQUENCE [LARGE SCALE GENOMIC DNA]</scope>
</reference>
<dbReference type="GO" id="GO:0000111">
    <property type="term" value="C:nucleotide-excision repair factor 2 complex"/>
    <property type="evidence" value="ECO:0007669"/>
    <property type="project" value="TreeGrafter"/>
</dbReference>
<comment type="caution">
    <text evidence="12">The sequence shown here is derived from an EMBL/GenBank/DDBJ whole genome shotgun (WGS) entry which is preliminary data.</text>
</comment>
<feature type="domain" description="Rad4 beta-hairpin" evidence="11">
    <location>
        <begin position="684"/>
        <end position="758"/>
    </location>
</feature>
<dbReference type="GO" id="GO:0003684">
    <property type="term" value="F:damaged DNA binding"/>
    <property type="evidence" value="ECO:0007669"/>
    <property type="project" value="InterPro"/>
</dbReference>
<dbReference type="InterPro" id="IPR018026">
    <property type="entry name" value="DNA_repair_Rad4-like"/>
</dbReference>
<keyword evidence="7" id="KW-0539">Nucleus</keyword>
<dbReference type="SMART" id="SM01032">
    <property type="entry name" value="BHD_3"/>
    <property type="match status" value="1"/>
</dbReference>
<dbReference type="SMART" id="SM01030">
    <property type="entry name" value="BHD_1"/>
    <property type="match status" value="1"/>
</dbReference>
<evidence type="ECO:0000313" key="13">
    <source>
        <dbReference type="Proteomes" id="UP000549394"/>
    </source>
</evidence>
<dbReference type="InterPro" id="IPR036985">
    <property type="entry name" value="Transglutaminase-like_sf"/>
</dbReference>
<comment type="similarity">
    <text evidence="2">Belongs to the XPC family.</text>
</comment>
<dbReference type="EMBL" id="CAJFCJ010000006">
    <property type="protein sequence ID" value="CAD5116572.1"/>
    <property type="molecule type" value="Genomic_DNA"/>
</dbReference>
<dbReference type="InterPro" id="IPR018328">
    <property type="entry name" value="Rad4_beta-hairpin_dom3"/>
</dbReference>
<feature type="compositionally biased region" description="Basic residues" evidence="8">
    <location>
        <begin position="1"/>
        <end position="15"/>
    </location>
</feature>
<keyword evidence="3" id="KW-0597">Phosphoprotein</keyword>
<dbReference type="GO" id="GO:0006298">
    <property type="term" value="P:mismatch repair"/>
    <property type="evidence" value="ECO:0007669"/>
    <property type="project" value="TreeGrafter"/>
</dbReference>
<feature type="compositionally biased region" description="Basic and acidic residues" evidence="8">
    <location>
        <begin position="54"/>
        <end position="80"/>
    </location>
</feature>
<evidence type="ECO:0000256" key="2">
    <source>
        <dbReference type="ARBA" id="ARBA00009525"/>
    </source>
</evidence>
<dbReference type="PANTHER" id="PTHR12135:SF0">
    <property type="entry name" value="DNA REPAIR PROTEIN COMPLEMENTING XP-C CELLS"/>
    <property type="match status" value="1"/>
</dbReference>
<feature type="region of interest" description="Disordered" evidence="8">
    <location>
        <begin position="1"/>
        <end position="99"/>
    </location>
</feature>
<evidence type="ECO:0000259" key="10">
    <source>
        <dbReference type="SMART" id="SM01031"/>
    </source>
</evidence>
<dbReference type="NCBIfam" id="TIGR00605">
    <property type="entry name" value="rad4"/>
    <property type="match status" value="1"/>
</dbReference>
<sequence length="821" mass="94573">MSKRKAPASKAKKRSPSITATETKNRKSPEDDDDKTSINAKKNSEIASSSGGKSLKDGEKVPLSEKSMVKEATLETKVDDVEQEDFTDSDDSTPKKPALIKSCPELMNCSSVTDVLQAMEGKVHSKQNKKDGMESEGSDWEEVENAENEDDYVKPSEEVNIKLDHIPGQLKRKSKKERMMEWFKYWMAKYKRDTFSWMHKVHLLLLLAHGRYVNDVLKGDIFRAVSLSVKPSFIFLKTAMKNWGIETLRKLVNSITEIVKMNIKDENVKGNIAERLECTITRGVAFSRTEYILSCIGILQGFGLEVRLVMSFYPLHFREKIPKCHLVAKNSTKRKHVKNPAAIPKKKVKKLVIEDSSEDDEDVPVEEEETEIDEKVDIEETDNNSESKYFSASKKLKKRSSTRIRNKKQSNKSAVKISTFSNSDDSDFEVVGKSQSKKSKKGTCAKEEFKPIKILSESSSDGLEEKIDVDIWCEVYLKKEKKWICVDFVNMDVNCTSSMEDRCSNTLVYVIGFNPDNTMKDLTEKYSAKFNVNNRKLRADHNWWKQTQEIFESKSKRDEDENKLILDKKREEPLPKTINEYKNHALYALKRHLLKFQAIYPPEAAPIGFIRNEEVYVRECVHTLHTRETWTREGRQVKPFEIPYKTVKARKNKKHVYVEEPKAELFGEWQTEVYTPDPVENGRVPRNQYGNVELYKESMLPKGGVHLRLPGLNKVGRKLNIDCVPAVTSWDFHGGFNHPVVDGYVVPEESKDILLAAWDEEQEIMAEKEAQKKEKRVLERWKLLIKGILIKERLRKKYQKVDDSEDVQQSSFPNNKGAVND</sequence>
<name>A0A7I8VM86_9ANNE</name>
<evidence type="ECO:0000256" key="8">
    <source>
        <dbReference type="SAM" id="MobiDB-lite"/>
    </source>
</evidence>
<evidence type="ECO:0000256" key="4">
    <source>
        <dbReference type="ARBA" id="ARBA00022763"/>
    </source>
</evidence>
<feature type="region of interest" description="Disordered" evidence="8">
    <location>
        <begin position="798"/>
        <end position="821"/>
    </location>
</feature>
<dbReference type="Pfam" id="PF10403">
    <property type="entry name" value="BHD_1"/>
    <property type="match status" value="1"/>
</dbReference>
<dbReference type="Pfam" id="PF10405">
    <property type="entry name" value="BHD_3"/>
    <property type="match status" value="1"/>
</dbReference>
<dbReference type="Gene3D" id="2.20.20.110">
    <property type="entry name" value="Rad4, beta-hairpin domain BHD1"/>
    <property type="match status" value="1"/>
</dbReference>
<dbReference type="GO" id="GO:0003697">
    <property type="term" value="F:single-stranded DNA binding"/>
    <property type="evidence" value="ECO:0007669"/>
    <property type="project" value="TreeGrafter"/>
</dbReference>
<dbReference type="SMART" id="SM01031">
    <property type="entry name" value="BHD_2"/>
    <property type="match status" value="1"/>
</dbReference>
<feature type="compositionally biased region" description="Acidic residues" evidence="8">
    <location>
        <begin position="134"/>
        <end position="150"/>
    </location>
</feature>
<evidence type="ECO:0000256" key="7">
    <source>
        <dbReference type="ARBA" id="ARBA00023242"/>
    </source>
</evidence>
<feature type="compositionally biased region" description="Polar residues" evidence="8">
    <location>
        <begin position="37"/>
        <end position="52"/>
    </location>
</feature>
<dbReference type="AlphaFoldDB" id="A0A7I8VM86"/>
<evidence type="ECO:0000259" key="9">
    <source>
        <dbReference type="SMART" id="SM01030"/>
    </source>
</evidence>
<keyword evidence="5" id="KW-0238">DNA-binding</keyword>
<dbReference type="SUPFAM" id="SSF54001">
    <property type="entry name" value="Cysteine proteinases"/>
    <property type="match status" value="1"/>
</dbReference>
<feature type="domain" description="Rad4 beta-hairpin" evidence="10">
    <location>
        <begin position="624"/>
        <end position="677"/>
    </location>
</feature>
<feature type="compositionally biased region" description="Acidic residues" evidence="8">
    <location>
        <begin position="355"/>
        <end position="373"/>
    </location>
</feature>
<dbReference type="InterPro" id="IPR004583">
    <property type="entry name" value="DNA_repair_Rad4"/>
</dbReference>
<keyword evidence="13" id="KW-1185">Reference proteome</keyword>
<dbReference type="PANTHER" id="PTHR12135">
    <property type="entry name" value="DNA REPAIR PROTEIN XP-C / RAD4"/>
    <property type="match status" value="1"/>
</dbReference>